<dbReference type="EMBL" id="JAEMWU010000001">
    <property type="protein sequence ID" value="MBN8204936.1"/>
    <property type="molecule type" value="Genomic_DNA"/>
</dbReference>
<dbReference type="SUPFAM" id="SSF53067">
    <property type="entry name" value="Actin-like ATPase domain"/>
    <property type="match status" value="1"/>
</dbReference>
<reference evidence="2" key="1">
    <citation type="submission" date="2020-12" db="EMBL/GenBank/DDBJ databases">
        <title>PHA producing bacteria isolated from mangrove.</title>
        <authorList>
            <person name="Zheng W."/>
            <person name="Yu S."/>
            <person name="Huang Y."/>
        </authorList>
    </citation>
    <scope>NUCLEOTIDE SEQUENCE</scope>
    <source>
        <strain evidence="2">GN8-5</strain>
    </source>
</reference>
<comment type="similarity">
    <text evidence="1">Belongs to the ROK (NagC/XylR) family.</text>
</comment>
<dbReference type="AlphaFoldDB" id="A0A939IU11"/>
<proteinExistence type="inferred from homology"/>
<comment type="caution">
    <text evidence="2">The sequence shown here is derived from an EMBL/GenBank/DDBJ whole genome shotgun (WGS) entry which is preliminary data.</text>
</comment>
<protein>
    <submittedName>
        <fullName evidence="2">ROK family protein</fullName>
    </submittedName>
</protein>
<dbReference type="PANTHER" id="PTHR18964:SF149">
    <property type="entry name" value="BIFUNCTIONAL UDP-N-ACETYLGLUCOSAMINE 2-EPIMERASE_N-ACETYLMANNOSAMINE KINASE"/>
    <property type="match status" value="1"/>
</dbReference>
<dbReference type="Gene3D" id="3.30.420.40">
    <property type="match status" value="2"/>
</dbReference>
<accession>A0A939IU11</accession>
<dbReference type="Proteomes" id="UP000664385">
    <property type="component" value="Unassembled WGS sequence"/>
</dbReference>
<dbReference type="RefSeq" id="WP_206822711.1">
    <property type="nucleotide sequence ID" value="NZ_JAEMWU010000001.1"/>
</dbReference>
<name>A0A939IU11_9MICO</name>
<gene>
    <name evidence="2" type="ORF">JF543_03065</name>
</gene>
<dbReference type="PANTHER" id="PTHR18964">
    <property type="entry name" value="ROK (REPRESSOR, ORF, KINASE) FAMILY"/>
    <property type="match status" value="1"/>
</dbReference>
<evidence type="ECO:0000313" key="2">
    <source>
        <dbReference type="EMBL" id="MBN8204936.1"/>
    </source>
</evidence>
<evidence type="ECO:0000313" key="3">
    <source>
        <dbReference type="Proteomes" id="UP000664385"/>
    </source>
</evidence>
<dbReference type="InterPro" id="IPR043129">
    <property type="entry name" value="ATPase_NBD"/>
</dbReference>
<sequence>MAEVVLAVDVGGTKTAAALAGRDDIPLATRVAPSRAADGPDAVIATITDLATSLLDAADAETGERTVLSGVGIGTAGVVDARAGTIVSSTDTFADWPGTDVSARVHARLADRLIEGAVVAVQNDVDAHAAGEYRHGAAAGASSALIVAVGTGIGAGVIVDGRPLRGAHHVGGELAHLPIRGADHLRCPCGRIGHLEAIGAGIGLHWHYLSLGGDPAVSDSRAVAAAATAGDERARQAIADSAAAVGRALAGAASLLDPERIVVTGGVPRIGEAWWDPMLAAYRAEAIDALQTTPILPGALGDDAPLRGAAASAWRN</sequence>
<evidence type="ECO:0000256" key="1">
    <source>
        <dbReference type="ARBA" id="ARBA00006479"/>
    </source>
</evidence>
<dbReference type="Pfam" id="PF00480">
    <property type="entry name" value="ROK"/>
    <property type="match status" value="1"/>
</dbReference>
<dbReference type="InterPro" id="IPR000600">
    <property type="entry name" value="ROK"/>
</dbReference>
<organism evidence="2 3">
    <name type="scientific">Microbacterium esteraromaticum</name>
    <dbReference type="NCBI Taxonomy" id="57043"/>
    <lineage>
        <taxon>Bacteria</taxon>
        <taxon>Bacillati</taxon>
        <taxon>Actinomycetota</taxon>
        <taxon>Actinomycetes</taxon>
        <taxon>Micrococcales</taxon>
        <taxon>Microbacteriaceae</taxon>
        <taxon>Microbacterium</taxon>
    </lineage>
</organism>